<dbReference type="RefSeq" id="WP_343920448.1">
    <property type="nucleotide sequence ID" value="NZ_BAAAJT010000002.1"/>
</dbReference>
<proteinExistence type="predicted"/>
<reference evidence="2" key="1">
    <citation type="journal article" date="2019" name="Int. J. Syst. Evol. Microbiol.">
        <title>The Global Catalogue of Microorganisms (GCM) 10K type strain sequencing project: providing services to taxonomists for standard genome sequencing and annotation.</title>
        <authorList>
            <consortium name="The Broad Institute Genomics Platform"/>
            <consortium name="The Broad Institute Genome Sequencing Center for Infectious Disease"/>
            <person name="Wu L."/>
            <person name="Ma J."/>
        </authorList>
    </citation>
    <scope>NUCLEOTIDE SEQUENCE [LARGE SCALE GENOMIC DNA]</scope>
    <source>
        <strain evidence="2">CGMCC 1.12477</strain>
    </source>
</reference>
<accession>A0ABW4TRU2</accession>
<organism evidence="1 2">
    <name type="scientific">Nocardioides aestuarii</name>
    <dbReference type="NCBI Taxonomy" id="252231"/>
    <lineage>
        <taxon>Bacteria</taxon>
        <taxon>Bacillati</taxon>
        <taxon>Actinomycetota</taxon>
        <taxon>Actinomycetes</taxon>
        <taxon>Propionibacteriales</taxon>
        <taxon>Nocardioidaceae</taxon>
        <taxon>Nocardioides</taxon>
    </lineage>
</organism>
<gene>
    <name evidence="1" type="ORF">ACFSDE_16560</name>
</gene>
<keyword evidence="2" id="KW-1185">Reference proteome</keyword>
<comment type="caution">
    <text evidence="1">The sequence shown here is derived from an EMBL/GenBank/DDBJ whole genome shotgun (WGS) entry which is preliminary data.</text>
</comment>
<evidence type="ECO:0000313" key="2">
    <source>
        <dbReference type="Proteomes" id="UP001597351"/>
    </source>
</evidence>
<dbReference type="EMBL" id="JBHUGD010000003">
    <property type="protein sequence ID" value="MFD1948417.1"/>
    <property type="molecule type" value="Genomic_DNA"/>
</dbReference>
<evidence type="ECO:0000313" key="1">
    <source>
        <dbReference type="EMBL" id="MFD1948417.1"/>
    </source>
</evidence>
<sequence>MATPLRDLKGTVTLTGAEPHVVSNTAGAQLTFRTCVPTDKGSISSVYGDLASWCSEITDLAGATVPLDPAKRRQIIMTISSAGPGELRVQGIDLSYKFGYQNGTQRVGEYVWLRYKE</sequence>
<dbReference type="Proteomes" id="UP001597351">
    <property type="component" value="Unassembled WGS sequence"/>
</dbReference>
<name>A0ABW4TRU2_9ACTN</name>
<protein>
    <submittedName>
        <fullName evidence="1">Uncharacterized protein</fullName>
    </submittedName>
</protein>